<name>A0A829YQB1_9GAMM</name>
<evidence type="ECO:0000313" key="3">
    <source>
        <dbReference type="Proteomes" id="UP000445000"/>
    </source>
</evidence>
<dbReference type="CDD" id="cd05828">
    <property type="entry name" value="Sortase_D_1"/>
    <property type="match status" value="1"/>
</dbReference>
<proteinExistence type="predicted"/>
<dbReference type="GO" id="GO:0016787">
    <property type="term" value="F:hydrolase activity"/>
    <property type="evidence" value="ECO:0007669"/>
    <property type="project" value="UniProtKB-KW"/>
</dbReference>
<accession>A0A829YQB1</accession>
<dbReference type="InterPro" id="IPR041999">
    <property type="entry name" value="Sortase_D_1"/>
</dbReference>
<dbReference type="SUPFAM" id="SSF63817">
    <property type="entry name" value="Sortase"/>
    <property type="match status" value="1"/>
</dbReference>
<dbReference type="NCBIfam" id="TIGR03784">
    <property type="entry name" value="marine_sortase"/>
    <property type="match status" value="1"/>
</dbReference>
<dbReference type="Pfam" id="PF04203">
    <property type="entry name" value="Sortase"/>
    <property type="match status" value="1"/>
</dbReference>
<dbReference type="InterPro" id="IPR023365">
    <property type="entry name" value="Sortase_dom-sf"/>
</dbReference>
<dbReference type="InterPro" id="IPR022445">
    <property type="entry name" value="Sortase_proteobact_type"/>
</dbReference>
<dbReference type="EMBL" id="BLJN01000012">
    <property type="protein sequence ID" value="GFE84952.1"/>
    <property type="molecule type" value="Genomic_DNA"/>
</dbReference>
<comment type="caution">
    <text evidence="2">The sequence shown here is derived from an EMBL/GenBank/DDBJ whole genome shotgun (WGS) entry which is preliminary data.</text>
</comment>
<dbReference type="RefSeq" id="WP_161816524.1">
    <property type="nucleotide sequence ID" value="NZ_BLJN01000012.1"/>
</dbReference>
<dbReference type="Gene3D" id="2.40.260.10">
    <property type="entry name" value="Sortase"/>
    <property type="match status" value="1"/>
</dbReference>
<evidence type="ECO:0008006" key="4">
    <source>
        <dbReference type="Google" id="ProtNLM"/>
    </source>
</evidence>
<keyword evidence="1" id="KW-0378">Hydrolase</keyword>
<keyword evidence="3" id="KW-1185">Reference proteome</keyword>
<reference evidence="3" key="1">
    <citation type="submission" date="2020-01" db="EMBL/GenBank/DDBJ databases">
        <title>'Steroidobacter agaridevorans' sp. nov., agar-degrading bacteria isolated from rhizosphere soils.</title>
        <authorList>
            <person name="Ikenaga M."/>
            <person name="Kataoka M."/>
            <person name="Murouchi A."/>
            <person name="Katsuragi S."/>
            <person name="Sakai M."/>
        </authorList>
    </citation>
    <scope>NUCLEOTIDE SEQUENCE [LARGE SCALE GENOMIC DNA]</scope>
    <source>
        <strain evidence="3">YU21-B</strain>
    </source>
</reference>
<dbReference type="InterPro" id="IPR005754">
    <property type="entry name" value="Sortase"/>
</dbReference>
<sequence length="189" mass="20914">MKRNWTPIAIVAVAALGLWQVASGAYIHAKAWLAQELIASAWTRTLEGEREVKPWPWADTWPIARLQMIDKDVDLYVLADASGRSLAFGPGYVNGTAAIGDGNTVLAGHRDTHFAFLRDLQPGDEFAIQTADGRERLFRLNETHVIDSRHQRLQFDENVDATITLLTCYPFDAITPGGPLRYVAVAGIK</sequence>
<dbReference type="AlphaFoldDB" id="A0A829YQB1"/>
<gene>
    <name evidence="2" type="ORF">GCM10011487_69520</name>
</gene>
<evidence type="ECO:0000313" key="2">
    <source>
        <dbReference type="EMBL" id="GFE84952.1"/>
    </source>
</evidence>
<protein>
    <recommendedName>
        <fullName evidence="4">Class GN sortase</fullName>
    </recommendedName>
</protein>
<organism evidence="2 3">
    <name type="scientific">Steroidobacter agaridevorans</name>
    <dbReference type="NCBI Taxonomy" id="2695856"/>
    <lineage>
        <taxon>Bacteria</taxon>
        <taxon>Pseudomonadati</taxon>
        <taxon>Pseudomonadota</taxon>
        <taxon>Gammaproteobacteria</taxon>
        <taxon>Steroidobacterales</taxon>
        <taxon>Steroidobacteraceae</taxon>
        <taxon>Steroidobacter</taxon>
    </lineage>
</organism>
<dbReference type="Proteomes" id="UP000445000">
    <property type="component" value="Unassembled WGS sequence"/>
</dbReference>
<evidence type="ECO:0000256" key="1">
    <source>
        <dbReference type="ARBA" id="ARBA00022801"/>
    </source>
</evidence>